<dbReference type="Proteomes" id="UP001652503">
    <property type="component" value="Unassembled WGS sequence"/>
</dbReference>
<organism evidence="7 8">
    <name type="scientific">Albidovulum sediminicola</name>
    <dbReference type="NCBI Taxonomy" id="2984331"/>
    <lineage>
        <taxon>Bacteria</taxon>
        <taxon>Pseudomonadati</taxon>
        <taxon>Pseudomonadota</taxon>
        <taxon>Alphaproteobacteria</taxon>
        <taxon>Rhodobacterales</taxon>
        <taxon>Paracoccaceae</taxon>
        <taxon>Albidovulum</taxon>
    </lineage>
</organism>
<sequence>MAQNDFEARHLETLDRDLGRLSNLETATAYVARPMVGPGIALVFIALAGLAAALFFGQTSNTMVVVIAAVFGAYMALNIGANDVANNMGPAVGANALTMGGAIVIAAIFESAGALIAGGDVVKTISKGIVAPESIETSAVFVWAMMAALLSSALWVNLATWIGAPVSTTHSVVGGVMGAGIASAGFGAVNWATMGTIAASWVISPMLGGLIAAGFLWFIKARVIYRQDKIAAARVWVPVLVGIMAGAFAAYLSLKGLKHLVKISFQMALLIGLVGGIATWAVMIPVIRRQSRGLENRNKSLKVLFGIPLVVSAALLSFAHGANDVANAVGPLAAIVQASGSGEIGGNVSIPHWVMVIGALGISFGLFLFGPKLIRMVGSQITKLNPMRAYCVALSAAVTVIVASWLGLPVSSTHIAVGAVFGVGFFREWDAERRLKLNRIASPERPVLGAEERGRRKLVRRAHFMTIIAAWVITVPAAALMSAALFYGIRALAG</sequence>
<comment type="subcellular location">
    <subcellularLocation>
        <location evidence="1 6">Membrane</location>
        <topology evidence="1 6">Multi-pass membrane protein</topology>
    </subcellularLocation>
</comment>
<dbReference type="Pfam" id="PF01384">
    <property type="entry name" value="PHO4"/>
    <property type="match status" value="1"/>
</dbReference>
<evidence type="ECO:0000313" key="8">
    <source>
        <dbReference type="Proteomes" id="UP001652503"/>
    </source>
</evidence>
<comment type="caution">
    <text evidence="7">The sequence shown here is derived from an EMBL/GenBank/DDBJ whole genome shotgun (WGS) entry which is preliminary data.</text>
</comment>
<dbReference type="PANTHER" id="PTHR11101:SF80">
    <property type="entry name" value="PHOSPHATE TRANSPORTER"/>
    <property type="match status" value="1"/>
</dbReference>
<feature type="transmembrane region" description="Helical" evidence="6">
    <location>
        <begin position="62"/>
        <end position="80"/>
    </location>
</feature>
<name>A0ABT2Z2P8_9RHOB</name>
<evidence type="ECO:0000256" key="2">
    <source>
        <dbReference type="ARBA" id="ARBA00022448"/>
    </source>
</evidence>
<dbReference type="PANTHER" id="PTHR11101">
    <property type="entry name" value="PHOSPHATE TRANSPORTER"/>
    <property type="match status" value="1"/>
</dbReference>
<dbReference type="RefSeq" id="WP_263721914.1">
    <property type="nucleotide sequence ID" value="NZ_JAOWLA010000010.1"/>
</dbReference>
<evidence type="ECO:0000256" key="4">
    <source>
        <dbReference type="ARBA" id="ARBA00022989"/>
    </source>
</evidence>
<feature type="transmembrane region" description="Helical" evidence="6">
    <location>
        <begin position="231"/>
        <end position="251"/>
    </location>
</feature>
<proteinExistence type="inferred from homology"/>
<feature type="transmembrane region" description="Helical" evidence="6">
    <location>
        <begin position="389"/>
        <end position="406"/>
    </location>
</feature>
<feature type="transmembrane region" description="Helical" evidence="6">
    <location>
        <begin position="138"/>
        <end position="160"/>
    </location>
</feature>
<evidence type="ECO:0000313" key="7">
    <source>
        <dbReference type="EMBL" id="MCV2865393.1"/>
    </source>
</evidence>
<protein>
    <recommendedName>
        <fullName evidence="6">Phosphate transporter</fullName>
    </recommendedName>
</protein>
<reference evidence="7 8" key="1">
    <citation type="submission" date="2022-10" db="EMBL/GenBank/DDBJ databases">
        <title>Defluviimonas sp. nov., isolated from ocean surface water.</title>
        <authorList>
            <person name="He W."/>
            <person name="Wang L."/>
            <person name="Zhang D.-F."/>
        </authorList>
    </citation>
    <scope>NUCLEOTIDE SEQUENCE [LARGE SCALE GENOMIC DNA]</scope>
    <source>
        <strain evidence="7 8">WL0075</strain>
    </source>
</reference>
<keyword evidence="8" id="KW-1185">Reference proteome</keyword>
<comment type="similarity">
    <text evidence="6">Belongs to the inorganic phosphate transporter (PiT) (TC 2.A.20) family.</text>
</comment>
<feature type="transmembrane region" description="Helical" evidence="6">
    <location>
        <begin position="464"/>
        <end position="489"/>
    </location>
</feature>
<feature type="transmembrane region" description="Helical" evidence="6">
    <location>
        <begin position="198"/>
        <end position="219"/>
    </location>
</feature>
<evidence type="ECO:0000256" key="1">
    <source>
        <dbReference type="ARBA" id="ARBA00004141"/>
    </source>
</evidence>
<evidence type="ECO:0000256" key="3">
    <source>
        <dbReference type="ARBA" id="ARBA00022692"/>
    </source>
</evidence>
<keyword evidence="2 6" id="KW-0813">Transport</keyword>
<feature type="transmembrane region" description="Helical" evidence="6">
    <location>
        <begin position="303"/>
        <end position="322"/>
    </location>
</feature>
<keyword evidence="6" id="KW-0592">Phosphate transport</keyword>
<gene>
    <name evidence="7" type="ORF">OE647_11715</name>
</gene>
<feature type="transmembrane region" description="Helical" evidence="6">
    <location>
        <begin position="92"/>
        <end position="118"/>
    </location>
</feature>
<dbReference type="EMBL" id="JAOWLA010000010">
    <property type="protein sequence ID" value="MCV2865393.1"/>
    <property type="molecule type" value="Genomic_DNA"/>
</dbReference>
<keyword evidence="5 6" id="KW-0472">Membrane</keyword>
<keyword evidence="4 6" id="KW-1133">Transmembrane helix</keyword>
<evidence type="ECO:0000256" key="6">
    <source>
        <dbReference type="RuleBase" id="RU363058"/>
    </source>
</evidence>
<feature type="transmembrane region" description="Helical" evidence="6">
    <location>
        <begin position="35"/>
        <end position="56"/>
    </location>
</feature>
<dbReference type="InterPro" id="IPR001204">
    <property type="entry name" value="Phos_transporter"/>
</dbReference>
<evidence type="ECO:0000256" key="5">
    <source>
        <dbReference type="ARBA" id="ARBA00023136"/>
    </source>
</evidence>
<feature type="transmembrane region" description="Helical" evidence="6">
    <location>
        <begin position="263"/>
        <end position="282"/>
    </location>
</feature>
<feature type="transmembrane region" description="Helical" evidence="6">
    <location>
        <begin position="350"/>
        <end position="369"/>
    </location>
</feature>
<keyword evidence="3 6" id="KW-0812">Transmembrane</keyword>
<accession>A0ABT2Z2P8</accession>